<accession>A0A2H5QS07</accession>
<evidence type="ECO:0000313" key="6">
    <source>
        <dbReference type="EMBL" id="GAY67055.1"/>
    </source>
</evidence>
<dbReference type="InterPro" id="IPR027417">
    <property type="entry name" value="P-loop_NTPase"/>
</dbReference>
<dbReference type="Proteomes" id="UP000236630">
    <property type="component" value="Unassembled WGS sequence"/>
</dbReference>
<dbReference type="PANTHER" id="PTHR33463">
    <property type="entry name" value="NB-ARC DOMAIN-CONTAINING PROTEIN-RELATED"/>
    <property type="match status" value="1"/>
</dbReference>
<dbReference type="Pfam" id="PF00931">
    <property type="entry name" value="NB-ARC"/>
    <property type="match status" value="1"/>
</dbReference>
<keyword evidence="2" id="KW-0547">Nucleotide-binding</keyword>
<dbReference type="Gene3D" id="1.10.8.430">
    <property type="entry name" value="Helical domain of apoptotic protease-activating factors"/>
    <property type="match status" value="1"/>
</dbReference>
<proteinExistence type="inferred from homology"/>
<evidence type="ECO:0000313" key="7">
    <source>
        <dbReference type="Proteomes" id="UP000236630"/>
    </source>
</evidence>
<dbReference type="PRINTS" id="PR00364">
    <property type="entry name" value="DISEASERSIST"/>
</dbReference>
<evidence type="ECO:0000256" key="3">
    <source>
        <dbReference type="ARBA" id="ARBA00022821"/>
    </source>
</evidence>
<evidence type="ECO:0000256" key="2">
    <source>
        <dbReference type="ARBA" id="ARBA00022741"/>
    </source>
</evidence>
<keyword evidence="7" id="KW-1185">Reference proteome</keyword>
<evidence type="ECO:0000259" key="5">
    <source>
        <dbReference type="Pfam" id="PF00931"/>
    </source>
</evidence>
<dbReference type="Gene3D" id="3.80.10.10">
    <property type="entry name" value="Ribonuclease Inhibitor"/>
    <property type="match status" value="1"/>
</dbReference>
<dbReference type="GO" id="GO:0005524">
    <property type="term" value="F:ATP binding"/>
    <property type="evidence" value="ECO:0007669"/>
    <property type="project" value="UniProtKB-KW"/>
</dbReference>
<dbReference type="AlphaFoldDB" id="A0A2H5QS07"/>
<dbReference type="GO" id="GO:0006952">
    <property type="term" value="P:defense response"/>
    <property type="evidence" value="ECO:0007669"/>
    <property type="project" value="UniProtKB-KW"/>
</dbReference>
<feature type="domain" description="NB-ARC" evidence="5">
    <location>
        <begin position="28"/>
        <end position="155"/>
    </location>
</feature>
<dbReference type="InterPro" id="IPR050905">
    <property type="entry name" value="Plant_NBS-LRR"/>
</dbReference>
<dbReference type="PANTHER" id="PTHR33463:SF198">
    <property type="entry name" value="RPP4C3"/>
    <property type="match status" value="1"/>
</dbReference>
<keyword evidence="4" id="KW-0067">ATP-binding</keyword>
<dbReference type="InterPro" id="IPR002182">
    <property type="entry name" value="NB-ARC"/>
</dbReference>
<organism evidence="6 7">
    <name type="scientific">Citrus unshiu</name>
    <name type="common">Satsuma mandarin</name>
    <name type="synonym">Citrus nobilis var. unshiu</name>
    <dbReference type="NCBI Taxonomy" id="55188"/>
    <lineage>
        <taxon>Eukaryota</taxon>
        <taxon>Viridiplantae</taxon>
        <taxon>Streptophyta</taxon>
        <taxon>Embryophyta</taxon>
        <taxon>Tracheophyta</taxon>
        <taxon>Spermatophyta</taxon>
        <taxon>Magnoliopsida</taxon>
        <taxon>eudicotyledons</taxon>
        <taxon>Gunneridae</taxon>
        <taxon>Pentapetalae</taxon>
        <taxon>rosids</taxon>
        <taxon>malvids</taxon>
        <taxon>Sapindales</taxon>
        <taxon>Rutaceae</taxon>
        <taxon>Aurantioideae</taxon>
        <taxon>Citrus</taxon>
    </lineage>
</organism>
<reference evidence="6 7" key="1">
    <citation type="journal article" date="2017" name="Front. Genet.">
        <title>Draft sequencing of the heterozygous diploid genome of Satsuma (Citrus unshiu Marc.) using a hybrid assembly approach.</title>
        <authorList>
            <person name="Shimizu T."/>
            <person name="Tanizawa Y."/>
            <person name="Mochizuki T."/>
            <person name="Nagasaki H."/>
            <person name="Yoshioka T."/>
            <person name="Toyoda A."/>
            <person name="Fujiyama A."/>
            <person name="Kaminuma E."/>
            <person name="Nakamura Y."/>
        </authorList>
    </citation>
    <scope>NUCLEOTIDE SEQUENCE [LARGE SCALE GENOMIC DNA]</scope>
    <source>
        <strain evidence="7">cv. Miyagawa wase</strain>
    </source>
</reference>
<dbReference type="SUPFAM" id="SSF52540">
    <property type="entry name" value="P-loop containing nucleoside triphosphate hydrolases"/>
    <property type="match status" value="1"/>
</dbReference>
<dbReference type="SUPFAM" id="SSF52058">
    <property type="entry name" value="L domain-like"/>
    <property type="match status" value="1"/>
</dbReference>
<evidence type="ECO:0000256" key="4">
    <source>
        <dbReference type="ARBA" id="ARBA00022840"/>
    </source>
</evidence>
<dbReference type="GO" id="GO:0043531">
    <property type="term" value="F:ADP binding"/>
    <property type="evidence" value="ECO:0007669"/>
    <property type="project" value="InterPro"/>
</dbReference>
<keyword evidence="3" id="KW-0611">Plant defense</keyword>
<protein>
    <recommendedName>
        <fullName evidence="5">NB-ARC domain-containing protein</fullName>
    </recommendedName>
</protein>
<dbReference type="InterPro" id="IPR032675">
    <property type="entry name" value="LRR_dom_sf"/>
</dbReference>
<evidence type="ECO:0000256" key="1">
    <source>
        <dbReference type="ARBA" id="ARBA00008894"/>
    </source>
</evidence>
<dbReference type="EMBL" id="BDQV01000651">
    <property type="protein sequence ID" value="GAY67055.1"/>
    <property type="molecule type" value="Genomic_DNA"/>
</dbReference>
<dbReference type="Gene3D" id="3.40.50.300">
    <property type="entry name" value="P-loop containing nucleotide triphosphate hydrolases"/>
    <property type="match status" value="1"/>
</dbReference>
<dbReference type="STRING" id="55188.A0A2H5QS07"/>
<dbReference type="InterPro" id="IPR042197">
    <property type="entry name" value="Apaf_helical"/>
</dbReference>
<comment type="caution">
    <text evidence="6">The sequence shown here is derived from an EMBL/GenBank/DDBJ whole genome shotgun (WGS) entry which is preliminary data.</text>
</comment>
<sequence>MSNKDYEAFESRMSTLNDILGALKNPDTTLAKEVAWKAENDKLFDQAVFAEVSQSHDIRKIQGEIADKLGLTFHEESESGRASLCNQLKKNKTILMILDNIWENLDLLAIGIPHGNDHKGCKILLTARSEDTLSRKMDSKQNFSVGILKEEEAWSGEFKWVAKECAGLPVSIVTVSRALRNKSLFEWKDALQQLRRPISTNFKDELKQIFLLIGYTYVAFIDDLIWYSIGLGLFQGIKNMEEARAGVRTLVNKLKASCMLLDDDENISISIASREQNVFTATDELVNGWEWSDESRVRHCTSIVILDVKTYVLPEVMECPQLKLFSMPAEKNSFFAIPHNLFRSMLQVRVLDLTDMNLLSLPSSIGLLTNLHTLCLYGGVGVVDGVKNASLEELKHFPNLTSLELEVNDANTLPRGGLFFEKPERYKILTGHRWSRGFYRSSNKSYRSFRIDLDANVRLKDRLVVQLRGIEELSLAGLLDQDIKNFVNELVKVGSSQLKYLQIEDIVDIMFVLRRPVLTQEETTSDMWSSEIILEDDVIVSNTLFIEKLSALLRLQYLEIRWCPIMEEIVNVDHEYREEEEKWKNKDLLCNLKCLDITFAESTTILSLDDFFQRMHTMKVLKIEEGECIGLSNKKIENGMSAIIRKGNKCRDLKHIIKQESFNIDNLAHLQVRWCHNLISLVPSLTSLQNLTTLKVWSSKGLVNIFNILNSKESGTTENNGDR</sequence>
<gene>
    <name evidence="6" type="ORF">CUMW_253620</name>
</gene>
<comment type="similarity">
    <text evidence="1">Belongs to the disease resistance NB-LRR family.</text>
</comment>
<name>A0A2H5QS07_CITUN</name>